<dbReference type="AlphaFoldDB" id="A0AAV7PVI4"/>
<dbReference type="Proteomes" id="UP001066276">
    <property type="component" value="Chromosome 7"/>
</dbReference>
<keyword evidence="2" id="KW-1185">Reference proteome</keyword>
<organism evidence="1 2">
    <name type="scientific">Pleurodeles waltl</name>
    <name type="common">Iberian ribbed newt</name>
    <dbReference type="NCBI Taxonomy" id="8319"/>
    <lineage>
        <taxon>Eukaryota</taxon>
        <taxon>Metazoa</taxon>
        <taxon>Chordata</taxon>
        <taxon>Craniata</taxon>
        <taxon>Vertebrata</taxon>
        <taxon>Euteleostomi</taxon>
        <taxon>Amphibia</taxon>
        <taxon>Batrachia</taxon>
        <taxon>Caudata</taxon>
        <taxon>Salamandroidea</taxon>
        <taxon>Salamandridae</taxon>
        <taxon>Pleurodelinae</taxon>
        <taxon>Pleurodeles</taxon>
    </lineage>
</organism>
<proteinExistence type="predicted"/>
<comment type="caution">
    <text evidence="1">The sequence shown here is derived from an EMBL/GenBank/DDBJ whole genome shotgun (WGS) entry which is preliminary data.</text>
</comment>
<reference evidence="1" key="1">
    <citation type="journal article" date="2022" name="bioRxiv">
        <title>Sequencing and chromosome-scale assembly of the giantPleurodeles waltlgenome.</title>
        <authorList>
            <person name="Brown T."/>
            <person name="Elewa A."/>
            <person name="Iarovenko S."/>
            <person name="Subramanian E."/>
            <person name="Araus A.J."/>
            <person name="Petzold A."/>
            <person name="Susuki M."/>
            <person name="Suzuki K.-i.T."/>
            <person name="Hayashi T."/>
            <person name="Toyoda A."/>
            <person name="Oliveira C."/>
            <person name="Osipova E."/>
            <person name="Leigh N.D."/>
            <person name="Simon A."/>
            <person name="Yun M.H."/>
        </authorList>
    </citation>
    <scope>NUCLEOTIDE SEQUENCE</scope>
    <source>
        <strain evidence="1">20211129_DDA</strain>
        <tissue evidence="1">Liver</tissue>
    </source>
</reference>
<evidence type="ECO:0000313" key="1">
    <source>
        <dbReference type="EMBL" id="KAJ1131321.1"/>
    </source>
</evidence>
<accession>A0AAV7PVI4</accession>
<gene>
    <name evidence="1" type="ORF">NDU88_009658</name>
</gene>
<dbReference type="EMBL" id="JANPWB010000011">
    <property type="protein sequence ID" value="KAJ1131321.1"/>
    <property type="molecule type" value="Genomic_DNA"/>
</dbReference>
<protein>
    <submittedName>
        <fullName evidence="1">Uncharacterized protein</fullName>
    </submittedName>
</protein>
<evidence type="ECO:0000313" key="2">
    <source>
        <dbReference type="Proteomes" id="UP001066276"/>
    </source>
</evidence>
<name>A0AAV7PVI4_PLEWA</name>
<sequence>METARSELELGLPASERDADLEIGTHSELKDCFQILIHKEVRLPRASQQSRCVRTTSLNGERYSEDPQDVNGTKFRACWRKACLL</sequence>